<gene>
    <name evidence="3" type="ORF">BD310DRAFT_972603</name>
</gene>
<dbReference type="InterPro" id="IPR000757">
    <property type="entry name" value="Beta-glucanase-like"/>
</dbReference>
<organism evidence="3 4">
    <name type="scientific">Dichomitus squalens</name>
    <dbReference type="NCBI Taxonomy" id="114155"/>
    <lineage>
        <taxon>Eukaryota</taxon>
        <taxon>Fungi</taxon>
        <taxon>Dikarya</taxon>
        <taxon>Basidiomycota</taxon>
        <taxon>Agaricomycotina</taxon>
        <taxon>Agaricomycetes</taxon>
        <taxon>Polyporales</taxon>
        <taxon>Polyporaceae</taxon>
        <taxon>Dichomitus</taxon>
    </lineage>
</organism>
<dbReference type="Pfam" id="PF00722">
    <property type="entry name" value="Glyco_hydro_16"/>
    <property type="match status" value="1"/>
</dbReference>
<evidence type="ECO:0000313" key="3">
    <source>
        <dbReference type="EMBL" id="TBU65136.1"/>
    </source>
</evidence>
<dbReference type="Gene3D" id="2.60.120.200">
    <property type="match status" value="1"/>
</dbReference>
<dbReference type="EMBL" id="ML145085">
    <property type="protein sequence ID" value="TBU65136.1"/>
    <property type="molecule type" value="Genomic_DNA"/>
</dbReference>
<keyword evidence="4" id="KW-1185">Reference proteome</keyword>
<proteinExistence type="predicted"/>
<dbReference type="InterPro" id="IPR013320">
    <property type="entry name" value="ConA-like_dom_sf"/>
</dbReference>
<reference evidence="3 4" key="1">
    <citation type="submission" date="2019-01" db="EMBL/GenBank/DDBJ databases">
        <title>Draft genome sequences of three monokaryotic isolates of the white-rot basidiomycete fungus Dichomitus squalens.</title>
        <authorList>
            <consortium name="DOE Joint Genome Institute"/>
            <person name="Lopez S.C."/>
            <person name="Andreopoulos B."/>
            <person name="Pangilinan J."/>
            <person name="Lipzen A."/>
            <person name="Riley R."/>
            <person name="Ahrendt S."/>
            <person name="Ng V."/>
            <person name="Barry K."/>
            <person name="Daum C."/>
            <person name="Grigoriev I.V."/>
            <person name="Hilden K.S."/>
            <person name="Makela M.R."/>
            <person name="de Vries R.P."/>
        </authorList>
    </citation>
    <scope>NUCLEOTIDE SEQUENCE [LARGE SCALE GENOMIC DNA]</scope>
    <source>
        <strain evidence="3 4">CBS 464.89</strain>
    </source>
</reference>
<accession>A0A4Q9QD62</accession>
<keyword evidence="3" id="KW-0430">Lectin</keyword>
<dbReference type="Proteomes" id="UP000292082">
    <property type="component" value="Unassembled WGS sequence"/>
</dbReference>
<dbReference type="AlphaFoldDB" id="A0A4Q9QD62"/>
<sequence>MRIDVDSGVQTVKELGQQDLSNENVGTRLSSTRYIPYGTITARFRTGRRAGLVTVVITMSNIQDEIDRKLLSKQTTQGQSYYFCNYHDYMDTLTWLVDGQQVRQLKRSDVPSSDSISRYPSPHPASSSGAPNFIWPAGISTSTQGTIEWAGGLINWSDPDYQSTGHFYAFIESVPTVCADVKSNSANAQSYVYGKNASTFSPAVAVTNETTINGPAGADGVVAAGASGGVSSGFAMPYCSGPSQQSHQRMSLSSVTLTLKIALHGTQIPPQKHRPM</sequence>
<evidence type="ECO:0000256" key="1">
    <source>
        <dbReference type="SAM" id="MobiDB-lite"/>
    </source>
</evidence>
<dbReference type="SUPFAM" id="SSF49899">
    <property type="entry name" value="Concanavalin A-like lectins/glucanases"/>
    <property type="match status" value="1"/>
</dbReference>
<evidence type="ECO:0000313" key="4">
    <source>
        <dbReference type="Proteomes" id="UP000292082"/>
    </source>
</evidence>
<feature type="domain" description="GH16" evidence="2">
    <location>
        <begin position="21"/>
        <end position="85"/>
    </location>
</feature>
<dbReference type="STRING" id="114155.A0A4Q9QD62"/>
<name>A0A4Q9QD62_9APHY</name>
<dbReference type="GO" id="GO:0030246">
    <property type="term" value="F:carbohydrate binding"/>
    <property type="evidence" value="ECO:0007669"/>
    <property type="project" value="UniProtKB-KW"/>
</dbReference>
<feature type="region of interest" description="Disordered" evidence="1">
    <location>
        <begin position="107"/>
        <end position="131"/>
    </location>
</feature>
<dbReference type="GO" id="GO:0004553">
    <property type="term" value="F:hydrolase activity, hydrolyzing O-glycosyl compounds"/>
    <property type="evidence" value="ECO:0007669"/>
    <property type="project" value="InterPro"/>
</dbReference>
<protein>
    <submittedName>
        <fullName evidence="3">Concanavalin A-like lectin/glucanase domain-containing protein</fullName>
    </submittedName>
</protein>
<evidence type="ECO:0000259" key="2">
    <source>
        <dbReference type="Pfam" id="PF00722"/>
    </source>
</evidence>
<dbReference type="GO" id="GO:0005975">
    <property type="term" value="P:carbohydrate metabolic process"/>
    <property type="evidence" value="ECO:0007669"/>
    <property type="project" value="InterPro"/>
</dbReference>